<feature type="transmembrane region" description="Helical" evidence="2">
    <location>
        <begin position="120"/>
        <end position="147"/>
    </location>
</feature>
<keyword evidence="2" id="KW-1133">Transmembrane helix</keyword>
<sequence length="260" mass="28367">MTTTTTYETTPTTTDTQTIQMTTDELTTESIEATTQEHSGDSETTALRTTEPSNEYPTTASQYTTMKSSVGIVTTQYESFTTERETSDTTMASHSTTTTKDRTTNSDSTLPTHQPRTAGLSLAIIISLACAAAFILIILIVLCVFCCSERRRKTGKWIPQRRKERTPVRVSQMYYDVPLDGVVESVCESNSNRNLKISGFDSFSATAPSAVDSGIDDNHSTTSTRRTNHSPSLSIGSKSNQSDDEFPAPPSPLTNQNTSV</sequence>
<evidence type="ECO:0000256" key="1">
    <source>
        <dbReference type="SAM" id="MobiDB-lite"/>
    </source>
</evidence>
<dbReference type="OMA" id="YNGEYHR"/>
<name>H2YF18_CIOSA</name>
<dbReference type="InParanoid" id="H2YF18"/>
<keyword evidence="4" id="KW-1185">Reference proteome</keyword>
<feature type="region of interest" description="Disordered" evidence="1">
    <location>
        <begin position="211"/>
        <end position="260"/>
    </location>
</feature>
<dbReference type="HOGENOM" id="CLU_093504_0_0_1"/>
<feature type="compositionally biased region" description="Polar residues" evidence="1">
    <location>
        <begin position="230"/>
        <end position="240"/>
    </location>
</feature>
<evidence type="ECO:0000256" key="2">
    <source>
        <dbReference type="SAM" id="Phobius"/>
    </source>
</evidence>
<organism evidence="3 4">
    <name type="scientific">Ciona savignyi</name>
    <name type="common">Pacific transparent sea squirt</name>
    <dbReference type="NCBI Taxonomy" id="51511"/>
    <lineage>
        <taxon>Eukaryota</taxon>
        <taxon>Metazoa</taxon>
        <taxon>Chordata</taxon>
        <taxon>Tunicata</taxon>
        <taxon>Ascidiacea</taxon>
        <taxon>Phlebobranchia</taxon>
        <taxon>Cionidae</taxon>
        <taxon>Ciona</taxon>
    </lineage>
</organism>
<dbReference type="Ensembl" id="ENSCSAVT00000003974.1">
    <property type="protein sequence ID" value="ENSCSAVP00000003916.1"/>
    <property type="gene ID" value="ENSCSAVG00000002316.1"/>
</dbReference>
<accession>H2YF18</accession>
<dbReference type="GeneTree" id="ENSGT00660000097184"/>
<feature type="compositionally biased region" description="Polar residues" evidence="1">
    <location>
        <begin position="24"/>
        <end position="61"/>
    </location>
</feature>
<keyword evidence="2" id="KW-0812">Transmembrane</keyword>
<reference evidence="4" key="1">
    <citation type="submission" date="2003-08" db="EMBL/GenBank/DDBJ databases">
        <authorList>
            <person name="Birren B."/>
            <person name="Nusbaum C."/>
            <person name="Abebe A."/>
            <person name="Abouelleil A."/>
            <person name="Adekoya E."/>
            <person name="Ait-zahra M."/>
            <person name="Allen N."/>
            <person name="Allen T."/>
            <person name="An P."/>
            <person name="Anderson M."/>
            <person name="Anderson S."/>
            <person name="Arachchi H."/>
            <person name="Armbruster J."/>
            <person name="Bachantsang P."/>
            <person name="Baldwin J."/>
            <person name="Barry A."/>
            <person name="Bayul T."/>
            <person name="Blitshsteyn B."/>
            <person name="Bloom T."/>
            <person name="Blye J."/>
            <person name="Boguslavskiy L."/>
            <person name="Borowsky M."/>
            <person name="Boukhgalter B."/>
            <person name="Brunache A."/>
            <person name="Butler J."/>
            <person name="Calixte N."/>
            <person name="Calvo S."/>
            <person name="Camarata J."/>
            <person name="Campo K."/>
            <person name="Chang J."/>
            <person name="Cheshatsang Y."/>
            <person name="Citroen M."/>
            <person name="Collymore A."/>
            <person name="Considine T."/>
            <person name="Cook A."/>
            <person name="Cooke P."/>
            <person name="Corum B."/>
            <person name="Cuomo C."/>
            <person name="David R."/>
            <person name="Dawoe T."/>
            <person name="Degray S."/>
            <person name="Dodge S."/>
            <person name="Dooley K."/>
            <person name="Dorje P."/>
            <person name="Dorjee K."/>
            <person name="Dorris L."/>
            <person name="Duffey N."/>
            <person name="Dupes A."/>
            <person name="Elkins T."/>
            <person name="Engels R."/>
            <person name="Erickson J."/>
            <person name="Farina A."/>
            <person name="Faro S."/>
            <person name="Ferreira P."/>
            <person name="Fischer H."/>
            <person name="Fitzgerald M."/>
            <person name="Foley K."/>
            <person name="Gage D."/>
            <person name="Galagan J."/>
            <person name="Gearin G."/>
            <person name="Gnerre S."/>
            <person name="Gnirke A."/>
            <person name="Goyette A."/>
            <person name="Graham J."/>
            <person name="Grandbois E."/>
            <person name="Gyaltsen K."/>
            <person name="Hafez N."/>
            <person name="Hagopian D."/>
            <person name="Hagos B."/>
            <person name="Hall J."/>
            <person name="Hatcher B."/>
            <person name="Heller A."/>
            <person name="Higgins H."/>
            <person name="Honan T."/>
            <person name="Horn A."/>
            <person name="Houde N."/>
            <person name="Hughes L."/>
            <person name="Hulme W."/>
            <person name="Husby E."/>
            <person name="Iliev I."/>
            <person name="Jaffe D."/>
            <person name="Jones C."/>
            <person name="Kamal M."/>
            <person name="Kamat A."/>
            <person name="Kamvysselis M."/>
            <person name="Karlsson E."/>
            <person name="Kells C."/>
            <person name="Kieu A."/>
            <person name="Kisner P."/>
            <person name="Kodira C."/>
            <person name="Kulbokas E."/>
            <person name="Labutti K."/>
            <person name="Lama D."/>
            <person name="Landers T."/>
            <person name="Leger J."/>
            <person name="Levine S."/>
            <person name="Lewis D."/>
            <person name="Lewis T."/>
            <person name="Lindblad-toh K."/>
            <person name="Liu X."/>
            <person name="Lokyitsang T."/>
            <person name="Lokyitsang Y."/>
            <person name="Lucien O."/>
            <person name="Lui A."/>
            <person name="Ma L.J."/>
            <person name="Mabbitt R."/>
            <person name="Macdonald J."/>
            <person name="Maclean C."/>
            <person name="Major J."/>
            <person name="Manning J."/>
            <person name="Marabella R."/>
            <person name="Maru K."/>
            <person name="Matthews C."/>
            <person name="Mauceli E."/>
            <person name="Mccarthy M."/>
            <person name="Mcdonough S."/>
            <person name="Mcghee T."/>
            <person name="Meldrim J."/>
            <person name="Meneus L."/>
            <person name="Mesirov J."/>
            <person name="Mihalev A."/>
            <person name="Mihova T."/>
            <person name="Mikkelsen T."/>
            <person name="Mlenga V."/>
            <person name="Moru K."/>
            <person name="Mozes J."/>
            <person name="Mulrain L."/>
            <person name="Munson G."/>
            <person name="Naylor J."/>
            <person name="Newes C."/>
            <person name="Nguyen C."/>
            <person name="Nguyen N."/>
            <person name="Nguyen T."/>
            <person name="Nicol R."/>
            <person name="Nielsen C."/>
            <person name="Nizzari M."/>
            <person name="Norbu C."/>
            <person name="Norbu N."/>
            <person name="O'donnell P."/>
            <person name="Okoawo O."/>
            <person name="O'leary S."/>
            <person name="Omotosho B."/>
            <person name="O'neill K."/>
            <person name="Osman S."/>
            <person name="Parker S."/>
            <person name="Perrin D."/>
            <person name="Phunkhang P."/>
            <person name="Piqani B."/>
            <person name="Purcell S."/>
            <person name="Rachupka T."/>
            <person name="Ramasamy U."/>
            <person name="Rameau R."/>
            <person name="Ray V."/>
            <person name="Raymond C."/>
            <person name="Retta R."/>
            <person name="Richardson S."/>
            <person name="Rise C."/>
            <person name="Rodriguez J."/>
            <person name="Rogers J."/>
            <person name="Rogov P."/>
            <person name="Rutman M."/>
            <person name="Schupbach R."/>
            <person name="Seaman C."/>
            <person name="Settipalli S."/>
            <person name="Sharpe T."/>
            <person name="Sheridan J."/>
            <person name="Sherpa N."/>
            <person name="Shi J."/>
            <person name="Smirnov S."/>
            <person name="Smith C."/>
            <person name="Sougnez C."/>
            <person name="Spencer B."/>
            <person name="Stalker J."/>
            <person name="Stange-thomann N."/>
            <person name="Stavropoulos S."/>
            <person name="Stetson K."/>
            <person name="Stone C."/>
            <person name="Stone S."/>
            <person name="Stubbs M."/>
            <person name="Talamas J."/>
            <person name="Tchuinga P."/>
            <person name="Tenzing P."/>
            <person name="Tesfaye S."/>
            <person name="Theodore J."/>
            <person name="Thoulutsang Y."/>
            <person name="Topham K."/>
            <person name="Towey S."/>
            <person name="Tsamla T."/>
            <person name="Tsomo N."/>
            <person name="Vallee D."/>
            <person name="Vassiliev H."/>
            <person name="Venkataraman V."/>
            <person name="Vinson J."/>
            <person name="Vo A."/>
            <person name="Wade C."/>
            <person name="Wang S."/>
            <person name="Wangchuk T."/>
            <person name="Wangdi T."/>
            <person name="Whittaker C."/>
            <person name="Wilkinson J."/>
            <person name="Wu Y."/>
            <person name="Wyman D."/>
            <person name="Yadav S."/>
            <person name="Yang S."/>
            <person name="Yang X."/>
            <person name="Yeager S."/>
            <person name="Yee E."/>
            <person name="Young G."/>
            <person name="Zainoun J."/>
            <person name="Zembeck L."/>
            <person name="Zimmer A."/>
            <person name="Zody M."/>
            <person name="Lander E."/>
        </authorList>
    </citation>
    <scope>NUCLEOTIDE SEQUENCE [LARGE SCALE GENOMIC DNA]</scope>
</reference>
<feature type="compositionally biased region" description="Low complexity" evidence="1">
    <location>
        <begin position="88"/>
        <end position="98"/>
    </location>
</feature>
<feature type="region of interest" description="Disordered" evidence="1">
    <location>
        <begin position="1"/>
        <end position="61"/>
    </location>
</feature>
<proteinExistence type="predicted"/>
<feature type="region of interest" description="Disordered" evidence="1">
    <location>
        <begin position="81"/>
        <end position="113"/>
    </location>
</feature>
<reference evidence="3" key="3">
    <citation type="submission" date="2025-09" db="UniProtKB">
        <authorList>
            <consortium name="Ensembl"/>
        </authorList>
    </citation>
    <scope>IDENTIFICATION</scope>
</reference>
<evidence type="ECO:0000313" key="4">
    <source>
        <dbReference type="Proteomes" id="UP000007875"/>
    </source>
</evidence>
<feature type="compositionally biased region" description="Low complexity" evidence="1">
    <location>
        <begin position="1"/>
        <end position="23"/>
    </location>
</feature>
<dbReference type="AlphaFoldDB" id="H2YF18"/>
<dbReference type="Proteomes" id="UP000007875">
    <property type="component" value="Unassembled WGS sequence"/>
</dbReference>
<reference evidence="3" key="2">
    <citation type="submission" date="2025-08" db="UniProtKB">
        <authorList>
            <consortium name="Ensembl"/>
        </authorList>
    </citation>
    <scope>IDENTIFICATION</scope>
</reference>
<keyword evidence="2" id="KW-0472">Membrane</keyword>
<evidence type="ECO:0000313" key="3">
    <source>
        <dbReference type="Ensembl" id="ENSCSAVP00000003916.1"/>
    </source>
</evidence>
<protein>
    <submittedName>
        <fullName evidence="3">Uncharacterized protein</fullName>
    </submittedName>
</protein>